<evidence type="ECO:0000313" key="4">
    <source>
        <dbReference type="Proteomes" id="UP000295302"/>
    </source>
</evidence>
<protein>
    <submittedName>
        <fullName evidence="3">Uncharacterized protein</fullName>
    </submittedName>
</protein>
<accession>A0A4R4Y0Q5</accession>
<name>A0A4R4Y0Q5_9ACTN</name>
<keyword evidence="2" id="KW-0472">Membrane</keyword>
<feature type="compositionally biased region" description="Basic and acidic residues" evidence="1">
    <location>
        <begin position="119"/>
        <end position="151"/>
    </location>
</feature>
<reference evidence="3 4" key="1">
    <citation type="submission" date="2019-03" db="EMBL/GenBank/DDBJ databases">
        <title>Draft genome sequences of novel Actinobacteria.</title>
        <authorList>
            <person name="Sahin N."/>
            <person name="Ay H."/>
            <person name="Saygin H."/>
        </authorList>
    </citation>
    <scope>NUCLEOTIDE SEQUENCE [LARGE SCALE GENOMIC DNA]</scope>
    <source>
        <strain evidence="3 4">CH32</strain>
    </source>
</reference>
<feature type="region of interest" description="Disordered" evidence="1">
    <location>
        <begin position="108"/>
        <end position="168"/>
    </location>
</feature>
<gene>
    <name evidence="3" type="ORF">E1286_37535</name>
</gene>
<proteinExistence type="predicted"/>
<comment type="caution">
    <text evidence="3">The sequence shown here is derived from an EMBL/GenBank/DDBJ whole genome shotgun (WGS) entry which is preliminary data.</text>
</comment>
<keyword evidence="2" id="KW-0812">Transmembrane</keyword>
<dbReference type="Proteomes" id="UP000295302">
    <property type="component" value="Unassembled WGS sequence"/>
</dbReference>
<organism evidence="3 4">
    <name type="scientific">Nonomuraea terrae</name>
    <dbReference type="NCBI Taxonomy" id="2530383"/>
    <lineage>
        <taxon>Bacteria</taxon>
        <taxon>Bacillati</taxon>
        <taxon>Actinomycetota</taxon>
        <taxon>Actinomycetes</taxon>
        <taxon>Streptosporangiales</taxon>
        <taxon>Streptosporangiaceae</taxon>
        <taxon>Nonomuraea</taxon>
    </lineage>
</organism>
<dbReference type="AlphaFoldDB" id="A0A4R4Y0Q5"/>
<dbReference type="EMBL" id="SMKQ01000191">
    <property type="protein sequence ID" value="TDD37210.1"/>
    <property type="molecule type" value="Genomic_DNA"/>
</dbReference>
<evidence type="ECO:0000313" key="3">
    <source>
        <dbReference type="EMBL" id="TDD37210.1"/>
    </source>
</evidence>
<keyword evidence="2" id="KW-1133">Transmembrane helix</keyword>
<dbReference type="OrthoDB" id="3831210at2"/>
<sequence>MTATQQRGSDTVTSDGKVPKQYTLDMPMVSVSVHRPDVHMPHVPKPHIPRPHINRQELGHYADVARTVLPPPDRLAYYGALGAMAAFGAIDWPVAAAIGAGMVIVQRHRDKAPSQEPAAAREQEPKKETAAAQEHEPKKETAAAQEHEPKKKTAAAKQRGAAGRRKTK</sequence>
<evidence type="ECO:0000256" key="1">
    <source>
        <dbReference type="SAM" id="MobiDB-lite"/>
    </source>
</evidence>
<dbReference type="RefSeq" id="WP_132620426.1">
    <property type="nucleotide sequence ID" value="NZ_SMKQ01000191.1"/>
</dbReference>
<feature type="transmembrane region" description="Helical" evidence="2">
    <location>
        <begin position="75"/>
        <end position="105"/>
    </location>
</feature>
<keyword evidence="4" id="KW-1185">Reference proteome</keyword>
<evidence type="ECO:0000256" key="2">
    <source>
        <dbReference type="SAM" id="Phobius"/>
    </source>
</evidence>